<proteinExistence type="predicted"/>
<organism evidence="1">
    <name type="scientific">marine metagenome</name>
    <dbReference type="NCBI Taxonomy" id="408172"/>
    <lineage>
        <taxon>unclassified sequences</taxon>
        <taxon>metagenomes</taxon>
        <taxon>ecological metagenomes</taxon>
    </lineage>
</organism>
<protein>
    <recommendedName>
        <fullName evidence="2">Lipoprotein</fullName>
    </recommendedName>
</protein>
<dbReference type="PROSITE" id="PS51257">
    <property type="entry name" value="PROKAR_LIPOPROTEIN"/>
    <property type="match status" value="1"/>
</dbReference>
<sequence length="147" mass="17110">MPKINIEKLLLFLTALILGCANPPRMNRVYDFSGNKLETLEICKNLLQQLEYEIDIYAPESFMLTTKPTRLRRVLRKYDYIVYIKISDRINIHVAAERNIFNRGSESTLGGSSIIIKQTETYLPTSIQMKIFDPIHKNLTINDFKQL</sequence>
<gene>
    <name evidence="1" type="ORF">METZ01_LOCUS272227</name>
</gene>
<evidence type="ECO:0000313" key="1">
    <source>
        <dbReference type="EMBL" id="SVC19373.1"/>
    </source>
</evidence>
<reference evidence="1" key="1">
    <citation type="submission" date="2018-05" db="EMBL/GenBank/DDBJ databases">
        <authorList>
            <person name="Lanie J.A."/>
            <person name="Ng W.-L."/>
            <person name="Kazmierczak K.M."/>
            <person name="Andrzejewski T.M."/>
            <person name="Davidsen T.M."/>
            <person name="Wayne K.J."/>
            <person name="Tettelin H."/>
            <person name="Glass J.I."/>
            <person name="Rusch D."/>
            <person name="Podicherti R."/>
            <person name="Tsui H.-C.T."/>
            <person name="Winkler M.E."/>
        </authorList>
    </citation>
    <scope>NUCLEOTIDE SEQUENCE</scope>
</reference>
<evidence type="ECO:0008006" key="2">
    <source>
        <dbReference type="Google" id="ProtNLM"/>
    </source>
</evidence>
<dbReference type="AlphaFoldDB" id="A0A382K780"/>
<name>A0A382K780_9ZZZZ</name>
<dbReference type="EMBL" id="UINC01078366">
    <property type="protein sequence ID" value="SVC19373.1"/>
    <property type="molecule type" value="Genomic_DNA"/>
</dbReference>
<accession>A0A382K780</accession>